<reference evidence="1 2" key="1">
    <citation type="journal article" date="2020" name="Microb. Ecol.">
        <title>Ecogenomics of the Marine Benthic Filamentous Cyanobacterium Adonisia.</title>
        <authorList>
            <person name="Walter J.M."/>
            <person name="Coutinho F.H."/>
            <person name="Leomil L."/>
            <person name="Hargreaves P.I."/>
            <person name="Campeao M.E."/>
            <person name="Vieira V.V."/>
            <person name="Silva B.S."/>
            <person name="Fistarol G.O."/>
            <person name="Salomon P.S."/>
            <person name="Sawabe T."/>
            <person name="Mino S."/>
            <person name="Hosokawa M."/>
            <person name="Miyashita H."/>
            <person name="Maruyama F."/>
            <person name="van Verk M.C."/>
            <person name="Dutilh B.E."/>
            <person name="Thompson C.C."/>
            <person name="Thompson F.L."/>
        </authorList>
    </citation>
    <scope>NUCLEOTIDE SEQUENCE [LARGE SCALE GENOMIC DNA]</scope>
    <source>
        <strain evidence="1 2">CCMR0082</strain>
    </source>
</reference>
<dbReference type="AlphaFoldDB" id="A0A6M0SA45"/>
<name>A0A6M0SA45_9CYAN</name>
<accession>A0A6M0SA45</accession>
<sequence>MLAMAYILSATGMCEIHRRRLTSWAKRRASQQELQLVLNWLLVESGLSPRGTANFLDEELRIGQQHNNKDSYGDKAYILHRFHSNPIVVMQKALAINPVQRNTETIDTDLFPNCAPFSQRFFI</sequence>
<protein>
    <submittedName>
        <fullName evidence="1">Uncharacterized protein</fullName>
    </submittedName>
</protein>
<evidence type="ECO:0000313" key="2">
    <source>
        <dbReference type="Proteomes" id="UP000473574"/>
    </source>
</evidence>
<evidence type="ECO:0000313" key="1">
    <source>
        <dbReference type="EMBL" id="NEZ65378.1"/>
    </source>
</evidence>
<gene>
    <name evidence="1" type="ORF">D0962_21830</name>
</gene>
<comment type="caution">
    <text evidence="1">The sequence shown here is derived from an EMBL/GenBank/DDBJ whole genome shotgun (WGS) entry which is preliminary data.</text>
</comment>
<dbReference type="EMBL" id="QZCE01000002">
    <property type="protein sequence ID" value="NEZ65378.1"/>
    <property type="molecule type" value="Genomic_DNA"/>
</dbReference>
<organism evidence="1 2">
    <name type="scientific">Adonisia turfae CCMR0082</name>
    <dbReference type="NCBI Taxonomy" id="2304604"/>
    <lineage>
        <taxon>Bacteria</taxon>
        <taxon>Bacillati</taxon>
        <taxon>Cyanobacteriota</taxon>
        <taxon>Adonisia</taxon>
        <taxon>Adonisia turfae</taxon>
    </lineage>
</organism>
<dbReference type="Proteomes" id="UP000473574">
    <property type="component" value="Unassembled WGS sequence"/>
</dbReference>
<proteinExistence type="predicted"/>